<dbReference type="UniPathway" id="UPA00074">
    <property type="reaction ID" value="UER00132"/>
</dbReference>
<keyword evidence="7 12" id="KW-0456">Lyase</keyword>
<keyword evidence="6 12" id="KW-0658">Purine biosynthesis</keyword>
<protein>
    <recommendedName>
        <fullName evidence="5 11">Adenylosuccinate lyase</fullName>
        <shortName evidence="12">ASL</shortName>
        <ecNumber evidence="4 11">4.3.2.2</ecNumber>
    </recommendedName>
    <alternativeName>
        <fullName evidence="9 12">Adenylosuccinase</fullName>
    </alternativeName>
</protein>
<evidence type="ECO:0000259" key="13">
    <source>
        <dbReference type="SMART" id="SM00998"/>
    </source>
</evidence>
<evidence type="ECO:0000256" key="1">
    <source>
        <dbReference type="ARBA" id="ARBA00004706"/>
    </source>
</evidence>
<dbReference type="Pfam" id="PF10397">
    <property type="entry name" value="ADSL_C"/>
    <property type="match status" value="1"/>
</dbReference>
<dbReference type="OrthoDB" id="9768878at2"/>
<sequence>MVPRYARPEMSALWEPEAKYRIWFEIEAHATEKLGELGVVPESAAKALWDWWATDPAIDVEAIDAIEAVTKHDVIAFLTWVADNVGDEARFMHQGMTSSDVLDTTLAVQLARSADILLADLDALLTAIRRRAEEHKYTPTIGRSHGIHAEPVTFGLKLAQAYAEFDRCKKRLIAAREEIATCAISGAVGTFANIDPLVEQHVADKLGLSVEPVSTQVIPRDRHAMFFSTLAVIAGSIERLAVEVRHLQRTEVLEAEEYFSPGQKGSSAMPHKRNPILTENLTGQARMIRAYALPALENVALWHERDISHSSVERFIGPDACITLDFALARLTSVIDKLLVYPDRMQANMDRMGGLIHSQRVLLALTQNGVSREDAYRLVQRNAMKVWESDGKLMLLDLLKQDEEVTAALSEQQLEEKFDLEYHFKHVDTIFARVFG</sequence>
<dbReference type="KEGG" id="err:DVR09_11155"/>
<dbReference type="PROSITE" id="PS00163">
    <property type="entry name" value="FUMARATE_LYASES"/>
    <property type="match status" value="1"/>
</dbReference>
<dbReference type="UniPathway" id="UPA00075">
    <property type="reaction ID" value="UER00336"/>
</dbReference>
<dbReference type="PANTHER" id="PTHR43172">
    <property type="entry name" value="ADENYLOSUCCINATE LYASE"/>
    <property type="match status" value="1"/>
</dbReference>
<dbReference type="GO" id="GO:0070626">
    <property type="term" value="F:(S)-2-(5-amino-1-(5-phospho-D-ribosyl)imidazole-4-carboxamido) succinate lyase (fumarate-forming) activity"/>
    <property type="evidence" value="ECO:0007669"/>
    <property type="project" value="TreeGrafter"/>
</dbReference>
<dbReference type="Gene3D" id="1.10.40.30">
    <property type="entry name" value="Fumarase/aspartase (C-terminal domain)"/>
    <property type="match status" value="1"/>
</dbReference>
<dbReference type="Proteomes" id="UP000254508">
    <property type="component" value="Chromosome"/>
</dbReference>
<dbReference type="FunFam" id="1.10.40.30:FF:000007">
    <property type="entry name" value="Adenylosuccinate lyase"/>
    <property type="match status" value="1"/>
</dbReference>
<evidence type="ECO:0000256" key="12">
    <source>
        <dbReference type="RuleBase" id="RU361172"/>
    </source>
</evidence>
<dbReference type="SUPFAM" id="SSF48557">
    <property type="entry name" value="L-aspartase-like"/>
    <property type="match status" value="1"/>
</dbReference>
<evidence type="ECO:0000256" key="6">
    <source>
        <dbReference type="ARBA" id="ARBA00022755"/>
    </source>
</evidence>
<dbReference type="CDD" id="cd01360">
    <property type="entry name" value="Adenylsuccinate_lyase_1"/>
    <property type="match status" value="1"/>
</dbReference>
<dbReference type="PANTHER" id="PTHR43172:SF1">
    <property type="entry name" value="ADENYLOSUCCINATE LYASE"/>
    <property type="match status" value="1"/>
</dbReference>
<dbReference type="GO" id="GO:0006189">
    <property type="term" value="P:'de novo' IMP biosynthetic process"/>
    <property type="evidence" value="ECO:0007669"/>
    <property type="project" value="UniProtKB-UniPathway"/>
</dbReference>
<dbReference type="AlphaFoldDB" id="A0A345YFV9"/>
<evidence type="ECO:0000256" key="9">
    <source>
        <dbReference type="ARBA" id="ARBA00030717"/>
    </source>
</evidence>
<dbReference type="Gene3D" id="1.10.275.10">
    <property type="entry name" value="Fumarase/aspartase (N-terminal domain)"/>
    <property type="match status" value="1"/>
</dbReference>
<evidence type="ECO:0000256" key="11">
    <source>
        <dbReference type="NCBIfam" id="TIGR00928"/>
    </source>
</evidence>
<accession>A0A345YFV9</accession>
<dbReference type="Gene3D" id="1.20.200.10">
    <property type="entry name" value="Fumarase/aspartase (Central domain)"/>
    <property type="match status" value="1"/>
</dbReference>
<evidence type="ECO:0000313" key="15">
    <source>
        <dbReference type="Proteomes" id="UP000254508"/>
    </source>
</evidence>
<feature type="domain" description="Adenylosuccinate lyase C-terminal" evidence="13">
    <location>
        <begin position="353"/>
        <end position="435"/>
    </location>
</feature>
<dbReference type="InterPro" id="IPR019468">
    <property type="entry name" value="AdenyloSucc_lyase_C"/>
</dbReference>
<dbReference type="RefSeq" id="WP_115416989.1">
    <property type="nucleotide sequence ID" value="NZ_CP031357.1"/>
</dbReference>
<dbReference type="PRINTS" id="PR00145">
    <property type="entry name" value="ARGSUCLYASE"/>
</dbReference>
<comment type="similarity">
    <text evidence="3 12">Belongs to the lyase 1 family. Adenylosuccinate lyase subfamily.</text>
</comment>
<dbReference type="GO" id="GO:0005829">
    <property type="term" value="C:cytosol"/>
    <property type="evidence" value="ECO:0007669"/>
    <property type="project" value="TreeGrafter"/>
</dbReference>
<evidence type="ECO:0000256" key="4">
    <source>
        <dbReference type="ARBA" id="ARBA00012339"/>
    </source>
</evidence>
<dbReference type="NCBIfam" id="TIGR00928">
    <property type="entry name" value="purB"/>
    <property type="match status" value="1"/>
</dbReference>
<comment type="catalytic activity">
    <reaction evidence="8">
        <text>(2S)-2-[5-amino-1-(5-phospho-beta-D-ribosyl)imidazole-4-carboxamido]succinate = 5-amino-1-(5-phospho-beta-D-ribosyl)imidazole-4-carboxamide + fumarate</text>
        <dbReference type="Rhea" id="RHEA:23920"/>
        <dbReference type="ChEBI" id="CHEBI:29806"/>
        <dbReference type="ChEBI" id="CHEBI:58443"/>
        <dbReference type="ChEBI" id="CHEBI:58475"/>
        <dbReference type="EC" id="4.3.2.2"/>
    </reaction>
    <physiologicalReaction direction="left-to-right" evidence="8">
        <dbReference type="Rhea" id="RHEA:23921"/>
    </physiologicalReaction>
</comment>
<evidence type="ECO:0000313" key="14">
    <source>
        <dbReference type="EMBL" id="AXK42811.1"/>
    </source>
</evidence>
<evidence type="ECO:0000256" key="10">
    <source>
        <dbReference type="ARBA" id="ARBA00049115"/>
    </source>
</evidence>
<dbReference type="EC" id="4.3.2.2" evidence="4 11"/>
<dbReference type="Pfam" id="PF00206">
    <property type="entry name" value="Lyase_1"/>
    <property type="match status" value="1"/>
</dbReference>
<name>A0A345YFV9_9SPHN</name>
<dbReference type="SMART" id="SM00998">
    <property type="entry name" value="ADSL_C"/>
    <property type="match status" value="1"/>
</dbReference>
<dbReference type="InterPro" id="IPR008948">
    <property type="entry name" value="L-Aspartase-like"/>
</dbReference>
<dbReference type="InterPro" id="IPR024083">
    <property type="entry name" value="Fumarase/histidase_N"/>
</dbReference>
<comment type="pathway">
    <text evidence="2 12">Purine metabolism; AMP biosynthesis via de novo pathway; AMP from IMP: step 2/2.</text>
</comment>
<evidence type="ECO:0000256" key="7">
    <source>
        <dbReference type="ARBA" id="ARBA00023239"/>
    </source>
</evidence>
<comment type="catalytic activity">
    <reaction evidence="10">
        <text>N(6)-(1,2-dicarboxyethyl)-AMP = fumarate + AMP</text>
        <dbReference type="Rhea" id="RHEA:16853"/>
        <dbReference type="ChEBI" id="CHEBI:29806"/>
        <dbReference type="ChEBI" id="CHEBI:57567"/>
        <dbReference type="ChEBI" id="CHEBI:456215"/>
        <dbReference type="EC" id="4.3.2.2"/>
    </reaction>
    <physiologicalReaction direction="left-to-right" evidence="10">
        <dbReference type="Rhea" id="RHEA:16854"/>
    </physiologicalReaction>
</comment>
<evidence type="ECO:0000256" key="8">
    <source>
        <dbReference type="ARBA" id="ARBA00024477"/>
    </source>
</evidence>
<gene>
    <name evidence="14" type="ORF">DVR09_11155</name>
</gene>
<dbReference type="PRINTS" id="PR00149">
    <property type="entry name" value="FUMRATELYASE"/>
</dbReference>
<dbReference type="GO" id="GO:0004018">
    <property type="term" value="F:N6-(1,2-dicarboxyethyl)AMP AMP-lyase (fumarate-forming) activity"/>
    <property type="evidence" value="ECO:0007669"/>
    <property type="project" value="UniProtKB-UniRule"/>
</dbReference>
<dbReference type="InterPro" id="IPR022761">
    <property type="entry name" value="Fumarate_lyase_N"/>
</dbReference>
<dbReference type="FunFam" id="1.20.200.10:FF:000008">
    <property type="entry name" value="Adenylosuccinate lyase"/>
    <property type="match status" value="1"/>
</dbReference>
<evidence type="ECO:0000256" key="3">
    <source>
        <dbReference type="ARBA" id="ARBA00008273"/>
    </source>
</evidence>
<evidence type="ECO:0000256" key="2">
    <source>
        <dbReference type="ARBA" id="ARBA00004734"/>
    </source>
</evidence>
<dbReference type="InterPro" id="IPR004769">
    <property type="entry name" value="Pur_lyase"/>
</dbReference>
<evidence type="ECO:0000256" key="5">
    <source>
        <dbReference type="ARBA" id="ARBA00017058"/>
    </source>
</evidence>
<dbReference type="InterPro" id="IPR000362">
    <property type="entry name" value="Fumarate_lyase_fam"/>
</dbReference>
<comment type="pathway">
    <text evidence="1 12">Purine metabolism; IMP biosynthesis via de novo pathway; 5-amino-1-(5-phospho-D-ribosyl)imidazole-4-carboxamide from 5-amino-1-(5-phospho-D-ribosyl)imidazole-4-carboxylate: step 2/2.</text>
</comment>
<keyword evidence="15" id="KW-1185">Reference proteome</keyword>
<proteinExistence type="inferred from homology"/>
<dbReference type="GO" id="GO:0044208">
    <property type="term" value="P:'de novo' AMP biosynthetic process"/>
    <property type="evidence" value="ECO:0007669"/>
    <property type="project" value="UniProtKB-UniPathway"/>
</dbReference>
<organism evidence="14 15">
    <name type="scientific">Erythrobacter aureus</name>
    <dbReference type="NCBI Taxonomy" id="2182384"/>
    <lineage>
        <taxon>Bacteria</taxon>
        <taxon>Pseudomonadati</taxon>
        <taxon>Pseudomonadota</taxon>
        <taxon>Alphaproteobacteria</taxon>
        <taxon>Sphingomonadales</taxon>
        <taxon>Erythrobacteraceae</taxon>
        <taxon>Erythrobacter/Porphyrobacter group</taxon>
        <taxon>Erythrobacter</taxon>
    </lineage>
</organism>
<dbReference type="InterPro" id="IPR020557">
    <property type="entry name" value="Fumarate_lyase_CS"/>
</dbReference>
<dbReference type="EMBL" id="CP031357">
    <property type="protein sequence ID" value="AXK42811.1"/>
    <property type="molecule type" value="Genomic_DNA"/>
</dbReference>
<reference evidence="15" key="1">
    <citation type="submission" date="2018-07" db="EMBL/GenBank/DDBJ databases">
        <title>Genome sequence of Erythrobacter strain YH-07, an antagonistic bacterium isolated from Yellow Sea.</title>
        <authorList>
            <person name="Tang T."/>
            <person name="Liu Q."/>
            <person name="Sun X."/>
        </authorList>
    </citation>
    <scope>NUCLEOTIDE SEQUENCE [LARGE SCALE GENOMIC DNA]</scope>
    <source>
        <strain evidence="15">YH-07</strain>
    </source>
</reference>